<name>A0A918UM73_9ACTN</name>
<dbReference type="AlphaFoldDB" id="A0A918UM73"/>
<protein>
    <recommendedName>
        <fullName evidence="1">ParB-like N-terminal domain-containing protein</fullName>
    </recommendedName>
</protein>
<dbReference type="SMART" id="SM00470">
    <property type="entry name" value="ParB"/>
    <property type="match status" value="1"/>
</dbReference>
<reference evidence="2" key="1">
    <citation type="journal article" date="2014" name="Int. J. Syst. Evol. Microbiol.">
        <title>Complete genome sequence of Corynebacterium casei LMG S-19264T (=DSM 44701T), isolated from a smear-ripened cheese.</title>
        <authorList>
            <consortium name="US DOE Joint Genome Institute (JGI-PGF)"/>
            <person name="Walter F."/>
            <person name="Albersmeier A."/>
            <person name="Kalinowski J."/>
            <person name="Ruckert C."/>
        </authorList>
    </citation>
    <scope>NUCLEOTIDE SEQUENCE</scope>
    <source>
        <strain evidence="2">JCM 4988</strain>
    </source>
</reference>
<dbReference type="SUPFAM" id="SSF110849">
    <property type="entry name" value="ParB/Sulfiredoxin"/>
    <property type="match status" value="1"/>
</dbReference>
<dbReference type="InterPro" id="IPR036086">
    <property type="entry name" value="ParB/Sulfiredoxin_sf"/>
</dbReference>
<organism evidence="2 3">
    <name type="scientific">Streptomyces inusitatus</name>
    <dbReference type="NCBI Taxonomy" id="68221"/>
    <lineage>
        <taxon>Bacteria</taxon>
        <taxon>Bacillati</taxon>
        <taxon>Actinomycetota</taxon>
        <taxon>Actinomycetes</taxon>
        <taxon>Kitasatosporales</taxon>
        <taxon>Streptomycetaceae</taxon>
        <taxon>Streptomyces</taxon>
    </lineage>
</organism>
<evidence type="ECO:0000313" key="3">
    <source>
        <dbReference type="Proteomes" id="UP000630936"/>
    </source>
</evidence>
<evidence type="ECO:0000313" key="2">
    <source>
        <dbReference type="EMBL" id="GGZ21876.1"/>
    </source>
</evidence>
<feature type="domain" description="ParB-like N-terminal" evidence="1">
    <location>
        <begin position="72"/>
        <end position="162"/>
    </location>
</feature>
<sequence length="437" mass="49542">MSFQSLDPDRSAFLDARSRVGSSPVQAWPRMDKDLSLVELETEWVRFSTLNHRTKAEQLREVRKRGRTDLFTADPLGSEAQEAQFAILTGQQRFGDLKDDLLERGQQEPAIVTADGVLINGNRRTAALRLLLREGNRNFAYVRCFVLPKDATAEEILFLEAELQVAHDFREDYSWINEALMIEELYQLSGRNWDHVAAQMHRQVGHVQTQHEKLLLVHQLVDQSQGTRLHLDFTDNESAFEELAKHLRSRPALEGESIKSVYFAGILSGVNYRQLRHLRRDDAAQLVERELTSEPTLQGVLEAARGPRTAFDPTDVLSEFLGEEAPDSPFSDLLDLVATQRREEVVELPDGTRVDMEQVIGSLANVVAAAAHEADERSREQDAVEAPLKRAEKAMAELQRIPGLLPKARTHGDWSEAAFQEQIRRLEKALAEIRESR</sequence>
<dbReference type="InterPro" id="IPR003115">
    <property type="entry name" value="ParB_N"/>
</dbReference>
<evidence type="ECO:0000259" key="1">
    <source>
        <dbReference type="SMART" id="SM00470"/>
    </source>
</evidence>
<proteinExistence type="predicted"/>
<keyword evidence="3" id="KW-1185">Reference proteome</keyword>
<gene>
    <name evidence="2" type="ORF">GCM10010387_13750</name>
</gene>
<accession>A0A918UM73</accession>
<dbReference type="EMBL" id="BMWG01000002">
    <property type="protein sequence ID" value="GGZ21876.1"/>
    <property type="molecule type" value="Genomic_DNA"/>
</dbReference>
<dbReference type="Proteomes" id="UP000630936">
    <property type="component" value="Unassembled WGS sequence"/>
</dbReference>
<reference evidence="2" key="2">
    <citation type="submission" date="2020-09" db="EMBL/GenBank/DDBJ databases">
        <authorList>
            <person name="Sun Q."/>
            <person name="Ohkuma M."/>
        </authorList>
    </citation>
    <scope>NUCLEOTIDE SEQUENCE</scope>
    <source>
        <strain evidence="2">JCM 4988</strain>
    </source>
</reference>
<comment type="caution">
    <text evidence="2">The sequence shown here is derived from an EMBL/GenBank/DDBJ whole genome shotgun (WGS) entry which is preliminary data.</text>
</comment>